<feature type="transmembrane region" description="Helical" evidence="8">
    <location>
        <begin position="72"/>
        <end position="98"/>
    </location>
</feature>
<keyword evidence="5" id="KW-0406">Ion transport</keyword>
<reference evidence="10 11" key="1">
    <citation type="journal article" date="2014" name="Nature">
        <title>The genome of the recently domesticated crop plant sugar beet (Beta vulgaris).</title>
        <authorList>
            <person name="Dohm J.C."/>
            <person name="Minoche A.E."/>
            <person name="Holtgrawe D."/>
            <person name="Capella-Gutierrez S."/>
            <person name="Zakrzewski F."/>
            <person name="Tafer H."/>
            <person name="Rupp O."/>
            <person name="Sorensen T.R."/>
            <person name="Stracke R."/>
            <person name="Reinhardt R."/>
            <person name="Goesmann A."/>
            <person name="Kraft T."/>
            <person name="Schulz B."/>
            <person name="Stadler P.F."/>
            <person name="Schmidt T."/>
            <person name="Gabaldon T."/>
            <person name="Lehrach H."/>
            <person name="Weisshaar B."/>
            <person name="Himmelbauer H."/>
        </authorList>
    </citation>
    <scope>NUCLEOTIDE SEQUENCE [LARGE SCALE GENOMIC DNA]</scope>
    <source>
        <tissue evidence="10">Taproot</tissue>
    </source>
</reference>
<evidence type="ECO:0000256" key="6">
    <source>
        <dbReference type="ARBA" id="ARBA00023136"/>
    </source>
</evidence>
<feature type="non-terminal residue" evidence="10">
    <location>
        <position position="219"/>
    </location>
</feature>
<dbReference type="PANTHER" id="PTHR10117:SF54">
    <property type="entry name" value="TRANSIENT RECEPTOR POTENTIAL-GAMMA PROTEIN"/>
    <property type="match status" value="1"/>
</dbReference>
<sequence>MLSNFFLTDERSISGSAVLSETFRFGIALCAVVGDEIEGYHSVGGSLFTLYQSALGQFDFSPFQTLDTGKRFVAQTLLGVFLLVSIVVLVNLLVAMMADTYTKVQDRSQKEFLCGWSELTWEIHQETNTLPPPFNLIVYALALPYILLRSCQDYANEISKKPAPKMTSVRGKPLPAIIEQRLSMSMPGSIVAMETISPEWICGFCWTVNALRSSYENRM</sequence>
<dbReference type="OrthoDB" id="10656181at2759"/>
<keyword evidence="6 8" id="KW-0472">Membrane</keyword>
<keyword evidence="3 8" id="KW-0812">Transmembrane</keyword>
<dbReference type="PRINTS" id="PR01097">
    <property type="entry name" value="TRNSRECEPTRP"/>
</dbReference>
<feature type="domain" description="Polycystin cation channel PKD1/PKD2" evidence="9">
    <location>
        <begin position="23"/>
        <end position="104"/>
    </location>
</feature>
<dbReference type="AlphaFoldDB" id="A0A0J8B3M1"/>
<dbReference type="GO" id="GO:0034703">
    <property type="term" value="C:cation channel complex"/>
    <property type="evidence" value="ECO:0007669"/>
    <property type="project" value="TreeGrafter"/>
</dbReference>
<dbReference type="GO" id="GO:0005886">
    <property type="term" value="C:plasma membrane"/>
    <property type="evidence" value="ECO:0007669"/>
    <property type="project" value="TreeGrafter"/>
</dbReference>
<evidence type="ECO:0000256" key="3">
    <source>
        <dbReference type="ARBA" id="ARBA00022692"/>
    </source>
</evidence>
<evidence type="ECO:0000256" key="7">
    <source>
        <dbReference type="ARBA" id="ARBA00023303"/>
    </source>
</evidence>
<dbReference type="EMBL" id="KQ093335">
    <property type="protein sequence ID" value="KMS94447.1"/>
    <property type="molecule type" value="Genomic_DNA"/>
</dbReference>
<comment type="subcellular location">
    <subcellularLocation>
        <location evidence="1">Membrane</location>
        <topology evidence="1">Multi-pass membrane protein</topology>
    </subcellularLocation>
</comment>
<evidence type="ECO:0000313" key="10">
    <source>
        <dbReference type="EMBL" id="KMS94447.1"/>
    </source>
</evidence>
<evidence type="ECO:0000313" key="11">
    <source>
        <dbReference type="Proteomes" id="UP000035740"/>
    </source>
</evidence>
<evidence type="ECO:0000256" key="8">
    <source>
        <dbReference type="SAM" id="Phobius"/>
    </source>
</evidence>
<name>A0A0J8B3M1_BETVV</name>
<dbReference type="Gramene" id="KMS94447">
    <property type="protein sequence ID" value="KMS94447"/>
    <property type="gene ID" value="BVRB_021330"/>
</dbReference>
<evidence type="ECO:0000256" key="5">
    <source>
        <dbReference type="ARBA" id="ARBA00023065"/>
    </source>
</evidence>
<dbReference type="GO" id="GO:0015279">
    <property type="term" value="F:store-operated calcium channel activity"/>
    <property type="evidence" value="ECO:0007669"/>
    <property type="project" value="TreeGrafter"/>
</dbReference>
<evidence type="ECO:0000259" key="9">
    <source>
        <dbReference type="Pfam" id="PF08016"/>
    </source>
</evidence>
<proteinExistence type="predicted"/>
<keyword evidence="11" id="KW-1185">Reference proteome</keyword>
<keyword evidence="4 8" id="KW-1133">Transmembrane helix</keyword>
<dbReference type="GO" id="GO:0070679">
    <property type="term" value="F:inositol 1,4,5 trisphosphate binding"/>
    <property type="evidence" value="ECO:0007669"/>
    <property type="project" value="TreeGrafter"/>
</dbReference>
<accession>A0A0J8B3M1</accession>
<keyword evidence="2" id="KW-0813">Transport</keyword>
<gene>
    <name evidence="10" type="ORF">BVRB_021330</name>
</gene>
<evidence type="ECO:0000256" key="4">
    <source>
        <dbReference type="ARBA" id="ARBA00022989"/>
    </source>
</evidence>
<dbReference type="Proteomes" id="UP000035740">
    <property type="component" value="Unassembled WGS sequence"/>
</dbReference>
<evidence type="ECO:0000256" key="1">
    <source>
        <dbReference type="ARBA" id="ARBA00004141"/>
    </source>
</evidence>
<evidence type="ECO:0000256" key="2">
    <source>
        <dbReference type="ARBA" id="ARBA00022448"/>
    </source>
</evidence>
<dbReference type="GO" id="GO:0051480">
    <property type="term" value="P:regulation of cytosolic calcium ion concentration"/>
    <property type="evidence" value="ECO:0007669"/>
    <property type="project" value="TreeGrafter"/>
</dbReference>
<protein>
    <recommendedName>
        <fullName evidence="9">Polycystin cation channel PKD1/PKD2 domain-containing protein</fullName>
    </recommendedName>
</protein>
<dbReference type="PANTHER" id="PTHR10117">
    <property type="entry name" value="TRANSIENT RECEPTOR POTENTIAL CHANNEL"/>
    <property type="match status" value="1"/>
</dbReference>
<dbReference type="Pfam" id="PF08016">
    <property type="entry name" value="PKD_channel"/>
    <property type="match status" value="1"/>
</dbReference>
<keyword evidence="7" id="KW-0407">Ion channel</keyword>
<organism evidence="10 11">
    <name type="scientific">Beta vulgaris subsp. vulgaris</name>
    <name type="common">Beet</name>
    <dbReference type="NCBI Taxonomy" id="3555"/>
    <lineage>
        <taxon>Eukaryota</taxon>
        <taxon>Viridiplantae</taxon>
        <taxon>Streptophyta</taxon>
        <taxon>Embryophyta</taxon>
        <taxon>Tracheophyta</taxon>
        <taxon>Spermatophyta</taxon>
        <taxon>Magnoliopsida</taxon>
        <taxon>eudicotyledons</taxon>
        <taxon>Gunneridae</taxon>
        <taxon>Pentapetalae</taxon>
        <taxon>Caryophyllales</taxon>
        <taxon>Chenopodiaceae</taxon>
        <taxon>Betoideae</taxon>
        <taxon>Beta</taxon>
    </lineage>
</organism>
<dbReference type="InterPro" id="IPR013122">
    <property type="entry name" value="PKD1_2_channel"/>
</dbReference>
<dbReference type="InterPro" id="IPR002153">
    <property type="entry name" value="TRPC_channel"/>
</dbReference>